<dbReference type="InterPro" id="IPR037923">
    <property type="entry name" value="HTH-like"/>
</dbReference>
<keyword evidence="6" id="KW-1185">Reference proteome</keyword>
<organism evidence="5 6">
    <name type="scientific">Alkalicoccobacillus murimartini</name>
    <dbReference type="NCBI Taxonomy" id="171685"/>
    <lineage>
        <taxon>Bacteria</taxon>
        <taxon>Bacillati</taxon>
        <taxon>Bacillota</taxon>
        <taxon>Bacilli</taxon>
        <taxon>Bacillales</taxon>
        <taxon>Bacillaceae</taxon>
        <taxon>Alkalicoccobacillus</taxon>
    </lineage>
</organism>
<proteinExistence type="predicted"/>
<gene>
    <name evidence="5" type="ORF">J2S05_001020</name>
</gene>
<keyword evidence="3" id="KW-0804">Transcription</keyword>
<keyword evidence="1" id="KW-0805">Transcription regulation</keyword>
<dbReference type="EMBL" id="JAUSUA010000001">
    <property type="protein sequence ID" value="MDQ0206246.1"/>
    <property type="molecule type" value="Genomic_DNA"/>
</dbReference>
<dbReference type="SUPFAM" id="SSF51215">
    <property type="entry name" value="Regulatory protein AraC"/>
    <property type="match status" value="1"/>
</dbReference>
<name>A0ABT9YEU3_9BACI</name>
<dbReference type="Pfam" id="PF12833">
    <property type="entry name" value="HTH_18"/>
    <property type="match status" value="1"/>
</dbReference>
<dbReference type="PANTHER" id="PTHR43280:SF2">
    <property type="entry name" value="HTH-TYPE TRANSCRIPTIONAL REGULATOR EXSA"/>
    <property type="match status" value="1"/>
</dbReference>
<dbReference type="InterPro" id="IPR018060">
    <property type="entry name" value="HTH_AraC"/>
</dbReference>
<accession>A0ABT9YEU3</accession>
<keyword evidence="2" id="KW-0238">DNA-binding</keyword>
<dbReference type="PROSITE" id="PS01124">
    <property type="entry name" value="HTH_ARAC_FAMILY_2"/>
    <property type="match status" value="1"/>
</dbReference>
<evidence type="ECO:0000256" key="1">
    <source>
        <dbReference type="ARBA" id="ARBA00023015"/>
    </source>
</evidence>
<dbReference type="RefSeq" id="WP_306980491.1">
    <property type="nucleotide sequence ID" value="NZ_JAUSUA010000001.1"/>
</dbReference>
<dbReference type="SUPFAM" id="SSF46689">
    <property type="entry name" value="Homeodomain-like"/>
    <property type="match status" value="2"/>
</dbReference>
<dbReference type="PANTHER" id="PTHR43280">
    <property type="entry name" value="ARAC-FAMILY TRANSCRIPTIONAL REGULATOR"/>
    <property type="match status" value="1"/>
</dbReference>
<dbReference type="Gene3D" id="1.10.10.60">
    <property type="entry name" value="Homeodomain-like"/>
    <property type="match status" value="2"/>
</dbReference>
<dbReference type="Proteomes" id="UP001225034">
    <property type="component" value="Unassembled WGS sequence"/>
</dbReference>
<comment type="caution">
    <text evidence="5">The sequence shown here is derived from an EMBL/GenBank/DDBJ whole genome shotgun (WGS) entry which is preliminary data.</text>
</comment>
<feature type="domain" description="HTH araC/xylS-type" evidence="4">
    <location>
        <begin position="186"/>
        <end position="284"/>
    </location>
</feature>
<evidence type="ECO:0000313" key="6">
    <source>
        <dbReference type="Proteomes" id="UP001225034"/>
    </source>
</evidence>
<evidence type="ECO:0000256" key="2">
    <source>
        <dbReference type="ARBA" id="ARBA00023125"/>
    </source>
</evidence>
<protein>
    <submittedName>
        <fullName evidence="5">AraC-like DNA-binding protein</fullName>
    </submittedName>
</protein>
<reference evidence="5 6" key="1">
    <citation type="submission" date="2023-07" db="EMBL/GenBank/DDBJ databases">
        <title>Genomic Encyclopedia of Type Strains, Phase IV (KMG-IV): sequencing the most valuable type-strain genomes for metagenomic binning, comparative biology and taxonomic classification.</title>
        <authorList>
            <person name="Goeker M."/>
        </authorList>
    </citation>
    <scope>NUCLEOTIDE SEQUENCE [LARGE SCALE GENOMIC DNA]</scope>
    <source>
        <strain evidence="5 6">DSM 19154</strain>
    </source>
</reference>
<evidence type="ECO:0000259" key="4">
    <source>
        <dbReference type="PROSITE" id="PS01124"/>
    </source>
</evidence>
<evidence type="ECO:0000256" key="3">
    <source>
        <dbReference type="ARBA" id="ARBA00023163"/>
    </source>
</evidence>
<dbReference type="InterPro" id="IPR003313">
    <property type="entry name" value="AraC-bd"/>
</dbReference>
<dbReference type="Gene3D" id="2.60.120.280">
    <property type="entry name" value="Regulatory protein AraC"/>
    <property type="match status" value="1"/>
</dbReference>
<sequence>MLEKSAMMNQMYEFDFNQLNHKPSVLLTNLGWETRSETSYDYHGLKRSHSHGFLIFQYTLSGVGCLEYEGTHYRLKAGDAFFVSVPSNHRYYVPEDEEPWEFVFLTLGGEEAERIWRDIVSVKGPVTSIGINEPIIKLLMSIIQETMSDRLDDPFQASLHGYQFLLTCMKHFLCYTEPDTEPHSYKQAIRYMEENYHQSMSLDDIAEQVFLSRYALIRLFKKYAETTPIQYLNNLRIQQACKLLIHTNKPIKNIAVDVGYANANYFNKAFRKAMGLSVGRYRESGRYT</sequence>
<dbReference type="InterPro" id="IPR009057">
    <property type="entry name" value="Homeodomain-like_sf"/>
</dbReference>
<evidence type="ECO:0000313" key="5">
    <source>
        <dbReference type="EMBL" id="MDQ0206246.1"/>
    </source>
</evidence>
<dbReference type="Pfam" id="PF02311">
    <property type="entry name" value="AraC_binding"/>
    <property type="match status" value="1"/>
</dbReference>
<dbReference type="SMART" id="SM00342">
    <property type="entry name" value="HTH_ARAC"/>
    <property type="match status" value="1"/>
</dbReference>